<organism evidence="2 3">
    <name type="scientific">Chryseobacterium defluvii</name>
    <dbReference type="NCBI Taxonomy" id="160396"/>
    <lineage>
        <taxon>Bacteria</taxon>
        <taxon>Pseudomonadati</taxon>
        <taxon>Bacteroidota</taxon>
        <taxon>Flavobacteriia</taxon>
        <taxon>Flavobacteriales</taxon>
        <taxon>Weeksellaceae</taxon>
        <taxon>Chryseobacterium group</taxon>
        <taxon>Chryseobacterium</taxon>
    </lineage>
</organism>
<protein>
    <submittedName>
        <fullName evidence="2">Uncharacterized protein</fullName>
    </submittedName>
</protein>
<evidence type="ECO:0000313" key="3">
    <source>
        <dbReference type="Proteomes" id="UP000592180"/>
    </source>
</evidence>
<reference evidence="2 3" key="1">
    <citation type="submission" date="2020-08" db="EMBL/GenBank/DDBJ databases">
        <title>Functional genomics of gut bacteria from endangered species of beetles.</title>
        <authorList>
            <person name="Carlos-Shanley C."/>
        </authorList>
    </citation>
    <scope>NUCLEOTIDE SEQUENCE [LARGE SCALE GENOMIC DNA]</scope>
    <source>
        <strain evidence="2 3">S00151</strain>
    </source>
</reference>
<evidence type="ECO:0000313" key="2">
    <source>
        <dbReference type="EMBL" id="MBB4808105.1"/>
    </source>
</evidence>
<dbReference type="AlphaFoldDB" id="A0A840KHC4"/>
<dbReference type="Proteomes" id="UP000592180">
    <property type="component" value="Unassembled WGS sequence"/>
</dbReference>
<dbReference type="RefSeq" id="WP_184191717.1">
    <property type="nucleotide sequence ID" value="NZ_JACHLE010000007.1"/>
</dbReference>
<name>A0A840KHC4_9FLAO</name>
<comment type="caution">
    <text evidence="2">The sequence shown here is derived from an EMBL/GenBank/DDBJ whole genome shotgun (WGS) entry which is preliminary data.</text>
</comment>
<keyword evidence="1" id="KW-1133">Transmembrane helix</keyword>
<keyword evidence="1" id="KW-0472">Membrane</keyword>
<proteinExistence type="predicted"/>
<keyword evidence="1" id="KW-0812">Transmembrane</keyword>
<accession>A0A840KHC4</accession>
<sequence>MELLDIILGKFIPDILGLYTRYFVLKIFNPDLKKEDLDQGFFNLIIGLVVFIGLLIGILYVLSMMKIL</sequence>
<feature type="transmembrane region" description="Helical" evidence="1">
    <location>
        <begin position="41"/>
        <end position="62"/>
    </location>
</feature>
<dbReference type="EMBL" id="JACHLE010000007">
    <property type="protein sequence ID" value="MBB4808105.1"/>
    <property type="molecule type" value="Genomic_DNA"/>
</dbReference>
<evidence type="ECO:0000256" key="1">
    <source>
        <dbReference type="SAM" id="Phobius"/>
    </source>
</evidence>
<keyword evidence="3" id="KW-1185">Reference proteome</keyword>
<gene>
    <name evidence="2" type="ORF">HNP38_003445</name>
</gene>